<dbReference type="GeneID" id="93881052"/>
<proteinExistence type="predicted"/>
<sequence length="374" mass="40967">MSPLPPLLCLTLSLVVPCASAAVPAAATAPPAQDDGWSVADAAAGGWKLERLAAMEHAIADGAAPDTTSVLIVRDGALVYERYFGGADRQTLHDTRSATKSVTALLVGAAIARGRLPGVQARVYDFFGDRRWQHDAPRKRAITVEDLLTMSSQWECDDDNAFSSGHEERMYVSADWTQFALDLPLKGYAPWMRRPEESPYGRAFSYCTAGSFLLGALLEKATGQRLEDFAGQVLERPLGIVGARWLHAAEGVGMGGGGTRYRSRDLAKFGQLLLDEGRWHGTQVLPAAWIRAMTQVHAQARADADYGYLLWRFRFQVHGVERGVWAMSGNGGNYVFVLPEEHLVVVITRRAYNRPQMHPQSQALLADYVLTALP</sequence>
<name>A0A2P5Z0A4_9XANT</name>
<dbReference type="Proteomes" id="UP000247346">
    <property type="component" value="Unassembled WGS sequence"/>
</dbReference>
<protein>
    <submittedName>
        <fullName evidence="3">Serine hydrolase</fullName>
    </submittedName>
</protein>
<dbReference type="GO" id="GO:0016787">
    <property type="term" value="F:hydrolase activity"/>
    <property type="evidence" value="ECO:0007669"/>
    <property type="project" value="UniProtKB-KW"/>
</dbReference>
<dbReference type="PANTHER" id="PTHR43283">
    <property type="entry name" value="BETA-LACTAMASE-RELATED"/>
    <property type="match status" value="1"/>
</dbReference>
<accession>A0A2P5Z0A4</accession>
<evidence type="ECO:0000256" key="1">
    <source>
        <dbReference type="SAM" id="SignalP"/>
    </source>
</evidence>
<dbReference type="InterPro" id="IPR001466">
    <property type="entry name" value="Beta-lactam-related"/>
</dbReference>
<dbReference type="OrthoDB" id="6963107at2"/>
<gene>
    <name evidence="3" type="ORF">XsacCFBP4641_16890</name>
</gene>
<evidence type="ECO:0000259" key="2">
    <source>
        <dbReference type="Pfam" id="PF00144"/>
    </source>
</evidence>
<dbReference type="InterPro" id="IPR012338">
    <property type="entry name" value="Beta-lactam/transpept-like"/>
</dbReference>
<dbReference type="EMBL" id="MDEK01000017">
    <property type="protein sequence ID" value="PPU80743.1"/>
    <property type="molecule type" value="Genomic_DNA"/>
</dbReference>
<dbReference type="InterPro" id="IPR050789">
    <property type="entry name" value="Diverse_Enzym_Activities"/>
</dbReference>
<dbReference type="PANTHER" id="PTHR43283:SF7">
    <property type="entry name" value="BETA-LACTAMASE-RELATED DOMAIN-CONTAINING PROTEIN"/>
    <property type="match status" value="1"/>
</dbReference>
<reference evidence="3 4" key="1">
    <citation type="submission" date="2016-08" db="EMBL/GenBank/DDBJ databases">
        <authorList>
            <person name="Seilhamer J.J."/>
        </authorList>
    </citation>
    <scope>NUCLEOTIDE SEQUENCE [LARGE SCALE GENOMIC DNA]</scope>
    <source>
        <strain evidence="3 4">CFBP4641</strain>
    </source>
</reference>
<dbReference type="Gene3D" id="3.40.710.10">
    <property type="entry name" value="DD-peptidase/beta-lactamase superfamily"/>
    <property type="match status" value="1"/>
</dbReference>
<comment type="caution">
    <text evidence="3">The sequence shown here is derived from an EMBL/GenBank/DDBJ whole genome shotgun (WGS) entry which is preliminary data.</text>
</comment>
<evidence type="ECO:0000313" key="3">
    <source>
        <dbReference type="EMBL" id="PPU80743.1"/>
    </source>
</evidence>
<dbReference type="RefSeq" id="WP_010340077.1">
    <property type="nucleotide sequence ID" value="NZ_CP132343.1"/>
</dbReference>
<keyword evidence="3" id="KW-0378">Hydrolase</keyword>
<organism evidence="3 4">
    <name type="scientific">Xanthomonas sacchari</name>
    <dbReference type="NCBI Taxonomy" id="56458"/>
    <lineage>
        <taxon>Bacteria</taxon>
        <taxon>Pseudomonadati</taxon>
        <taxon>Pseudomonadota</taxon>
        <taxon>Gammaproteobacteria</taxon>
        <taxon>Lysobacterales</taxon>
        <taxon>Lysobacteraceae</taxon>
        <taxon>Xanthomonas</taxon>
    </lineage>
</organism>
<feature type="signal peptide" evidence="1">
    <location>
        <begin position="1"/>
        <end position="21"/>
    </location>
</feature>
<feature type="chain" id="PRO_5015160794" evidence="1">
    <location>
        <begin position="22"/>
        <end position="374"/>
    </location>
</feature>
<evidence type="ECO:0000313" key="4">
    <source>
        <dbReference type="Proteomes" id="UP000247346"/>
    </source>
</evidence>
<feature type="domain" description="Beta-lactamase-related" evidence="2">
    <location>
        <begin position="68"/>
        <end position="348"/>
    </location>
</feature>
<dbReference type="AlphaFoldDB" id="A0A2P5Z0A4"/>
<dbReference type="Pfam" id="PF00144">
    <property type="entry name" value="Beta-lactamase"/>
    <property type="match status" value="1"/>
</dbReference>
<keyword evidence="1" id="KW-0732">Signal</keyword>
<dbReference type="SUPFAM" id="SSF56601">
    <property type="entry name" value="beta-lactamase/transpeptidase-like"/>
    <property type="match status" value="1"/>
</dbReference>